<dbReference type="PANTHER" id="PTHR36846:SF1">
    <property type="entry name" value="PROTEIN VIAA"/>
    <property type="match status" value="1"/>
</dbReference>
<dbReference type="InterPro" id="IPR002035">
    <property type="entry name" value="VWF_A"/>
</dbReference>
<dbReference type="Pfam" id="PF13519">
    <property type="entry name" value="VWA_2"/>
    <property type="match status" value="1"/>
</dbReference>
<dbReference type="EMBL" id="VOSL01000059">
    <property type="protein sequence ID" value="TXD33797.1"/>
    <property type="molecule type" value="Genomic_DNA"/>
</dbReference>
<gene>
    <name evidence="3" type="ORF">FRC96_15100</name>
</gene>
<name>A0A5C6WWN0_9DELT</name>
<organism evidence="3 4">
    <name type="scientific">Lujinxingia vulgaris</name>
    <dbReference type="NCBI Taxonomy" id="2600176"/>
    <lineage>
        <taxon>Bacteria</taxon>
        <taxon>Deltaproteobacteria</taxon>
        <taxon>Bradymonadales</taxon>
        <taxon>Lujinxingiaceae</taxon>
        <taxon>Lujinxingia</taxon>
    </lineage>
</organism>
<evidence type="ECO:0000256" key="1">
    <source>
        <dbReference type="SAM" id="MobiDB-lite"/>
    </source>
</evidence>
<dbReference type="InterPro" id="IPR036465">
    <property type="entry name" value="vWFA_dom_sf"/>
</dbReference>
<accession>A0A5C6WWN0</accession>
<dbReference type="OrthoDB" id="387240at2"/>
<dbReference type="AlphaFoldDB" id="A0A5C6WWN0"/>
<dbReference type="PANTHER" id="PTHR36846">
    <property type="entry name" value="PROTEIN VIAA"/>
    <property type="match status" value="1"/>
</dbReference>
<feature type="region of interest" description="Disordered" evidence="1">
    <location>
        <begin position="140"/>
        <end position="163"/>
    </location>
</feature>
<evidence type="ECO:0000313" key="4">
    <source>
        <dbReference type="Proteomes" id="UP000321046"/>
    </source>
</evidence>
<proteinExistence type="predicted"/>
<protein>
    <submittedName>
        <fullName evidence="3">VWA domain-containing protein</fullName>
    </submittedName>
</protein>
<sequence>MSLRWRCEMSAFDINYLDRRYEFIDAVPEELFELVLRQTSGSLEERTASVAALRDGLLSGELPEKHELSWPSAEVVELVWSFLEETELPSFCKAQPEIVDALIGSILGELTDLEGNYEAGVQSCLRELQRIAEERLRASQNAKSLEGEEQDDANEEPPVELSADDYAELRDEAEEVERKRALDAMRKGLHQAWAERTAAYKQVLEVFGSLSGILGRGMDYARGLVRSQGWSDIVRLRALMEQLPQLQELIATLGRMHISDDDSPPVMETIFESIRHGRVDEVEVRTPLAPMETRGVRRSNDLSRLLPAEALNLAHPRLRTLFYARMHEHALATYLVDGVLPQKIDSFEDVEEEQTREREKPPLKRGPIIACLDTSGSMHGTPEQVAKALVLEALRVAREQGRPCYLIAFSGPGQTEALELSLDMEGLGDLYAFLGRSFHGGTDLVAPMNEAMALLDTQNWEKADILLVSDGEFAVPESLRRDLNSAREESGLRVHGVLIASRRSEVMARICDEMHAFESWDAMRG</sequence>
<feature type="domain" description="VWFA" evidence="2">
    <location>
        <begin position="369"/>
        <end position="472"/>
    </location>
</feature>
<evidence type="ECO:0000259" key="2">
    <source>
        <dbReference type="Pfam" id="PF13519"/>
    </source>
</evidence>
<dbReference type="Gene3D" id="3.40.50.410">
    <property type="entry name" value="von Willebrand factor, type A domain"/>
    <property type="match status" value="1"/>
</dbReference>
<reference evidence="3 4" key="1">
    <citation type="submission" date="2019-08" db="EMBL/GenBank/DDBJ databases">
        <title>Bradymonadales sp. TMQ2.</title>
        <authorList>
            <person name="Liang Q."/>
        </authorList>
    </citation>
    <scope>NUCLEOTIDE SEQUENCE [LARGE SCALE GENOMIC DNA]</scope>
    <source>
        <strain evidence="3 4">TMQ2</strain>
    </source>
</reference>
<dbReference type="SUPFAM" id="SSF53300">
    <property type="entry name" value="vWA-like"/>
    <property type="match status" value="1"/>
</dbReference>
<dbReference type="GO" id="GO:0005829">
    <property type="term" value="C:cytosol"/>
    <property type="evidence" value="ECO:0007669"/>
    <property type="project" value="TreeGrafter"/>
</dbReference>
<evidence type="ECO:0000313" key="3">
    <source>
        <dbReference type="EMBL" id="TXD33797.1"/>
    </source>
</evidence>
<feature type="compositionally biased region" description="Acidic residues" evidence="1">
    <location>
        <begin position="147"/>
        <end position="163"/>
    </location>
</feature>
<dbReference type="Proteomes" id="UP000321046">
    <property type="component" value="Unassembled WGS sequence"/>
</dbReference>
<comment type="caution">
    <text evidence="3">The sequence shown here is derived from an EMBL/GenBank/DDBJ whole genome shotgun (WGS) entry which is preliminary data.</text>
</comment>